<evidence type="ECO:0000313" key="4">
    <source>
        <dbReference type="Proteomes" id="UP000246115"/>
    </source>
</evidence>
<gene>
    <name evidence="1" type="ORF">DDV21_003920</name>
    <name evidence="2" type="ORF">DDV22_07180</name>
    <name evidence="3" type="ORF">DDV23_07465</name>
</gene>
<reference evidence="3 5" key="2">
    <citation type="submission" date="2018-08" db="EMBL/GenBank/DDBJ databases">
        <title>Draft genome of Streptococcus sp. nov. Z1.</title>
        <authorList>
            <person name="Tian Z."/>
        </authorList>
    </citation>
    <scope>NUCLEOTIDE SEQUENCE [LARGE SCALE GENOMIC DNA]</scope>
    <source>
        <strain evidence="3">Z1</strain>
        <strain evidence="5">Z1(2018)</strain>
    </source>
</reference>
<evidence type="ECO:0000313" key="1">
    <source>
        <dbReference type="EMBL" id="AXQ79715.1"/>
    </source>
</evidence>
<dbReference type="Proteomes" id="UP000264056">
    <property type="component" value="Unassembled WGS sequence"/>
</dbReference>
<name>A0A372KKT5_9STRE</name>
<reference evidence="4" key="3">
    <citation type="submission" date="2018-08" db="EMBL/GenBank/DDBJ databases">
        <title>Streptococcus chenjunshii sp. nov., isolated from stools sample of the Tibetan antelope in the Qinghai-Tibet plateau, China.</title>
        <authorList>
            <person name="Tian Z."/>
        </authorList>
    </citation>
    <scope>NUCLEOTIDE SEQUENCE [LARGE SCALE GENOMIC DNA]</scope>
    <source>
        <strain evidence="4">Z15</strain>
    </source>
</reference>
<evidence type="ECO:0000313" key="2">
    <source>
        <dbReference type="EMBL" id="RFU50748.1"/>
    </source>
</evidence>
<dbReference type="EMBL" id="CP031733">
    <property type="protein sequence ID" value="AXQ79715.1"/>
    <property type="molecule type" value="Genomic_DNA"/>
</dbReference>
<sequence>MYETIVNEYITNYETVVSQYGLGDAASYQSMRDSVTSSIEQQKAEYGPMGNAKIIGKADLVEFLKEYRDELKSYTDQMAIALQ</sequence>
<protein>
    <submittedName>
        <fullName evidence="3">Uncharacterized protein</fullName>
    </submittedName>
</protein>
<evidence type="ECO:0000313" key="3">
    <source>
        <dbReference type="EMBL" id="RFU52885.1"/>
    </source>
</evidence>
<keyword evidence="6" id="KW-1185">Reference proteome</keyword>
<organism evidence="3 5">
    <name type="scientific">Streptococcus chenjunshii</name>
    <dbReference type="NCBI Taxonomy" id="2173853"/>
    <lineage>
        <taxon>Bacteria</taxon>
        <taxon>Bacillati</taxon>
        <taxon>Bacillota</taxon>
        <taxon>Bacilli</taxon>
        <taxon>Lactobacillales</taxon>
        <taxon>Streptococcaceae</taxon>
        <taxon>Streptococcus</taxon>
    </lineage>
</organism>
<dbReference type="AlphaFoldDB" id="A0A372KKT5"/>
<evidence type="ECO:0000313" key="6">
    <source>
        <dbReference type="Proteomes" id="UP000264056"/>
    </source>
</evidence>
<reference evidence="2 6" key="1">
    <citation type="submission" date="2018-08" db="EMBL/GenBank/DDBJ databases">
        <title>Draft genome of Streptococcus sp .nov. Z2.</title>
        <authorList>
            <person name="Tian Z."/>
        </authorList>
    </citation>
    <scope>NUCLEOTIDE SEQUENCE [LARGE SCALE GENOMIC DNA]</scope>
    <source>
        <strain evidence="2 6">Z2</strain>
    </source>
</reference>
<dbReference type="KEGG" id="schj:DDV21_003920"/>
<dbReference type="Proteomes" id="UP000262901">
    <property type="component" value="Unassembled WGS sequence"/>
</dbReference>
<accession>A0A346NFC0</accession>
<evidence type="ECO:0000313" key="5">
    <source>
        <dbReference type="Proteomes" id="UP000262901"/>
    </source>
</evidence>
<dbReference type="OrthoDB" id="2193090at2"/>
<dbReference type="EMBL" id="QVQZ01000017">
    <property type="protein sequence ID" value="RFU52885.1"/>
    <property type="molecule type" value="Genomic_DNA"/>
</dbReference>
<accession>A0A372KKT5</accession>
<reference evidence="1" key="4">
    <citation type="journal article" date="2019" name="Int. J. Syst. Evol. Microbiol.">
        <title>Streptococcus chenjunshii sp. nov. isolated from feces of Tibetan antelopes.</title>
        <authorList>
            <person name="Tian Z."/>
            <person name="Lu S."/>
            <person name="Jin D."/>
            <person name="Yang J."/>
            <person name="Pu J."/>
            <person name="Lai X.H."/>
            <person name="Bai X.N."/>
            <person name="Wu X.M."/>
            <person name="Li J."/>
            <person name="Wang S."/>
            <person name="Xu J."/>
        </authorList>
    </citation>
    <scope>NUCLEOTIDE SEQUENCE</scope>
    <source>
        <strain evidence="1">Z15</strain>
    </source>
</reference>
<dbReference type="EMBL" id="QVQY01000018">
    <property type="protein sequence ID" value="RFU50748.1"/>
    <property type="molecule type" value="Genomic_DNA"/>
</dbReference>
<proteinExistence type="predicted"/>
<dbReference type="Proteomes" id="UP000246115">
    <property type="component" value="Chromosome"/>
</dbReference>